<accession>A0A840PQP5</accession>
<dbReference type="EMBL" id="JACHGZ010000010">
    <property type="protein sequence ID" value="MBB5148819.1"/>
    <property type="molecule type" value="Genomic_DNA"/>
</dbReference>
<evidence type="ECO:0000313" key="2">
    <source>
        <dbReference type="EMBL" id="MBB5148819.1"/>
    </source>
</evidence>
<organism evidence="2 3">
    <name type="scientific">Ureibacillus thermosphaericus</name>
    <dbReference type="NCBI Taxonomy" id="51173"/>
    <lineage>
        <taxon>Bacteria</taxon>
        <taxon>Bacillati</taxon>
        <taxon>Bacillota</taxon>
        <taxon>Bacilli</taxon>
        <taxon>Bacillales</taxon>
        <taxon>Caryophanaceae</taxon>
        <taxon>Ureibacillus</taxon>
    </lineage>
</organism>
<dbReference type="RefSeq" id="WP_016839237.1">
    <property type="nucleotide sequence ID" value="NZ_AP018335.1"/>
</dbReference>
<gene>
    <name evidence="2" type="ORF">HNR36_001205</name>
</gene>
<dbReference type="Gene3D" id="3.30.1490.480">
    <property type="entry name" value="Endolytic murein transglycosylase"/>
    <property type="match status" value="1"/>
</dbReference>
<protein>
    <recommendedName>
        <fullName evidence="4">Endolytic transglycosylase MltG</fullName>
    </recommendedName>
</protein>
<evidence type="ECO:0000256" key="1">
    <source>
        <dbReference type="SAM" id="MobiDB-lite"/>
    </source>
</evidence>
<comment type="caution">
    <text evidence="2">The sequence shown here is derived from an EMBL/GenBank/DDBJ whole genome shotgun (WGS) entry which is preliminary data.</text>
</comment>
<sequence length="164" mass="18409">MKRSTVRGFGLACLVIGILYTGMDRFSHTESESKEIANYEEKIAQLESQLKLAKQQLQELENQSSSNSTETQDEPEVNNEPSETTTSTQQENVVEGILYIYSGLTPYEVSKKLEDMGVIKNAVEMELFLAQPEYARSIQKGQFKVNSTMTIEEIANLITGKQNS</sequence>
<dbReference type="AlphaFoldDB" id="A0A840PQP5"/>
<feature type="compositionally biased region" description="Low complexity" evidence="1">
    <location>
        <begin position="78"/>
        <end position="89"/>
    </location>
</feature>
<dbReference type="Proteomes" id="UP000557217">
    <property type="component" value="Unassembled WGS sequence"/>
</dbReference>
<reference evidence="2 3" key="1">
    <citation type="submission" date="2020-08" db="EMBL/GenBank/DDBJ databases">
        <title>Genomic Encyclopedia of Type Strains, Phase IV (KMG-IV): sequencing the most valuable type-strain genomes for metagenomic binning, comparative biology and taxonomic classification.</title>
        <authorList>
            <person name="Goeker M."/>
        </authorList>
    </citation>
    <scope>NUCLEOTIDE SEQUENCE [LARGE SCALE GENOMIC DNA]</scope>
    <source>
        <strain evidence="2 3">DSM 10633</strain>
    </source>
</reference>
<keyword evidence="3" id="KW-1185">Reference proteome</keyword>
<evidence type="ECO:0008006" key="4">
    <source>
        <dbReference type="Google" id="ProtNLM"/>
    </source>
</evidence>
<feature type="region of interest" description="Disordered" evidence="1">
    <location>
        <begin position="56"/>
        <end position="89"/>
    </location>
</feature>
<evidence type="ECO:0000313" key="3">
    <source>
        <dbReference type="Proteomes" id="UP000557217"/>
    </source>
</evidence>
<name>A0A840PQP5_URETH</name>
<proteinExistence type="predicted"/>
<feature type="compositionally biased region" description="Low complexity" evidence="1">
    <location>
        <begin position="56"/>
        <end position="70"/>
    </location>
</feature>